<accession>A0A3B0VNP5</accession>
<reference evidence="2" key="1">
    <citation type="submission" date="2018-06" db="EMBL/GenBank/DDBJ databases">
        <authorList>
            <person name="Zhirakovskaya E."/>
        </authorList>
    </citation>
    <scope>NUCLEOTIDE SEQUENCE</scope>
</reference>
<feature type="non-terminal residue" evidence="2">
    <location>
        <position position="1"/>
    </location>
</feature>
<dbReference type="Pfam" id="PF16537">
    <property type="entry name" value="T2SSB"/>
    <property type="match status" value="1"/>
</dbReference>
<dbReference type="GO" id="GO:0015627">
    <property type="term" value="C:type II protein secretion system complex"/>
    <property type="evidence" value="ECO:0007669"/>
    <property type="project" value="InterPro"/>
</dbReference>
<sequence>QPETKPAHLVKQQKHLLIYQLPFSIRKDIPKFKLNIHIYDENPQNRLVVINGVKFVINDMIEEQVLVKDIIAEGILLEFNGQEFLVPKL</sequence>
<dbReference type="EMBL" id="UOEW01000343">
    <property type="protein sequence ID" value="VAW42110.1"/>
    <property type="molecule type" value="Genomic_DNA"/>
</dbReference>
<gene>
    <name evidence="2" type="ORF">MNBD_GAMMA01-2250</name>
</gene>
<name>A0A3B0VNP5_9ZZZZ</name>
<protein>
    <recommendedName>
        <fullName evidence="1">Type II secretion system protein GspB C-terminal domain-containing protein</fullName>
    </recommendedName>
</protein>
<evidence type="ECO:0000259" key="1">
    <source>
        <dbReference type="Pfam" id="PF16537"/>
    </source>
</evidence>
<proteinExistence type="predicted"/>
<feature type="domain" description="Type II secretion system protein GspB C-terminal" evidence="1">
    <location>
        <begin position="29"/>
        <end position="87"/>
    </location>
</feature>
<evidence type="ECO:0000313" key="2">
    <source>
        <dbReference type="EMBL" id="VAW42110.1"/>
    </source>
</evidence>
<dbReference type="AlphaFoldDB" id="A0A3B0VNP5"/>
<dbReference type="InterPro" id="IPR032389">
    <property type="entry name" value="GspB_C"/>
</dbReference>
<organism evidence="2">
    <name type="scientific">hydrothermal vent metagenome</name>
    <dbReference type="NCBI Taxonomy" id="652676"/>
    <lineage>
        <taxon>unclassified sequences</taxon>
        <taxon>metagenomes</taxon>
        <taxon>ecological metagenomes</taxon>
    </lineage>
</organism>